<dbReference type="GO" id="GO:0004001">
    <property type="term" value="F:adenosine kinase activity"/>
    <property type="evidence" value="ECO:0007669"/>
    <property type="project" value="UniProtKB-EC"/>
</dbReference>
<dbReference type="PANTHER" id="PTHR45769:SF3">
    <property type="entry name" value="ADENOSINE KINASE"/>
    <property type="match status" value="1"/>
</dbReference>
<dbReference type="GO" id="GO:0044209">
    <property type="term" value="P:AMP salvage"/>
    <property type="evidence" value="ECO:0007669"/>
    <property type="project" value="UniProtKB-UniPathway"/>
</dbReference>
<accession>A0A0K8W0U2</accession>
<keyword evidence="12" id="KW-0472">Membrane</keyword>
<feature type="transmembrane region" description="Helical" evidence="12">
    <location>
        <begin position="18"/>
        <end position="41"/>
    </location>
</feature>
<keyword evidence="10" id="KW-0460">Magnesium</keyword>
<evidence type="ECO:0000313" key="15">
    <source>
        <dbReference type="EMBL" id="JAI44753.1"/>
    </source>
</evidence>
<sequence length="408" mass="45863">MSTYVCICVYKPLNLNMILFYAMFPLGFQYIQLYLLGFLTLRQTIFLKKTLNFENVYTAFVHTNISLSRKGILVGCGNPLLDISATVDDNFLQKYDLKPNDAILAAEKHMPLYKELVEKYNAEFIAGGSVQNSLRVCQWMLQKPNTAVFFGCIGHDSYGDILYERARSNGVDVHYQRTKDAPTGTCGVLITGTHRSLCANLAAANHFTIDHLLTPEKQKLVDNAEYFYISGFFLTVSPPSIQHIAQHAHKHNRTFLMNLSAPFLSQFFSEPLMAALPYVDILFGNELEAEAFAAAQGWDDKEMKEIGKKMLALPKQNSNRPRIVVLTQGHLPVLLIQENSIEEFPVERLEPNEIVDTNGAGDAFVGGFLAQYIQKKPLSVCIRSGIWAARQIIQRSGCTFDGLPDFKE</sequence>
<dbReference type="SUPFAM" id="SSF53613">
    <property type="entry name" value="Ribokinase-like"/>
    <property type="match status" value="1"/>
</dbReference>
<keyword evidence="6" id="KW-0660">Purine salvage</keyword>
<evidence type="ECO:0000256" key="9">
    <source>
        <dbReference type="ARBA" id="ARBA00022840"/>
    </source>
</evidence>
<dbReference type="CDD" id="cd01168">
    <property type="entry name" value="adenosine_kinase"/>
    <property type="match status" value="1"/>
</dbReference>
<dbReference type="Gene3D" id="3.40.1190.20">
    <property type="match status" value="1"/>
</dbReference>
<dbReference type="FunFam" id="3.40.1190.20:FF:000006">
    <property type="entry name" value="Adenosine kinase 2"/>
    <property type="match status" value="1"/>
</dbReference>
<comment type="cofactor">
    <cofactor evidence="1">
        <name>Mg(2+)</name>
        <dbReference type="ChEBI" id="CHEBI:18420"/>
    </cofactor>
</comment>
<evidence type="ECO:0000256" key="11">
    <source>
        <dbReference type="PIRSR" id="PIRSR601805-1"/>
    </source>
</evidence>
<evidence type="ECO:0000313" key="14">
    <source>
        <dbReference type="EMBL" id="JAI37480.1"/>
    </source>
</evidence>
<evidence type="ECO:0000256" key="2">
    <source>
        <dbReference type="ARBA" id="ARBA00004801"/>
    </source>
</evidence>
<dbReference type="GO" id="GO:0006169">
    <property type="term" value="P:adenosine salvage"/>
    <property type="evidence" value="ECO:0007669"/>
    <property type="project" value="UniProtKB-ARBA"/>
</dbReference>
<dbReference type="Pfam" id="PF00294">
    <property type="entry name" value="PfkB"/>
    <property type="match status" value="1"/>
</dbReference>
<gene>
    <name evidence="15" type="primary">ADK_3</name>
    <name evidence="14" type="synonym">ADK_9</name>
    <name evidence="15" type="ORF">c0_g1_i6</name>
    <name evidence="14" type="ORF">c0_g1_i8</name>
</gene>
<dbReference type="InterPro" id="IPR002173">
    <property type="entry name" value="Carboh/pur_kinase_PfkB_CS"/>
</dbReference>
<evidence type="ECO:0000256" key="12">
    <source>
        <dbReference type="SAM" id="Phobius"/>
    </source>
</evidence>
<evidence type="ECO:0000256" key="4">
    <source>
        <dbReference type="ARBA" id="ARBA00012119"/>
    </source>
</evidence>
<protein>
    <recommendedName>
        <fullName evidence="4">adenosine kinase</fullName>
        <ecNumber evidence="4">2.7.1.20</ecNumber>
    </recommendedName>
</protein>
<dbReference type="PROSITE" id="PS00584">
    <property type="entry name" value="PFKB_KINASES_2"/>
    <property type="match status" value="1"/>
</dbReference>
<organism evidence="15">
    <name type="scientific">Bactrocera latifrons</name>
    <name type="common">Malaysian fruit fly</name>
    <name type="synonym">Chaetodacus latifrons</name>
    <dbReference type="NCBI Taxonomy" id="174628"/>
    <lineage>
        <taxon>Eukaryota</taxon>
        <taxon>Metazoa</taxon>
        <taxon>Ecdysozoa</taxon>
        <taxon>Arthropoda</taxon>
        <taxon>Hexapoda</taxon>
        <taxon>Insecta</taxon>
        <taxon>Pterygota</taxon>
        <taxon>Neoptera</taxon>
        <taxon>Endopterygota</taxon>
        <taxon>Diptera</taxon>
        <taxon>Brachycera</taxon>
        <taxon>Muscomorpha</taxon>
        <taxon>Tephritoidea</taxon>
        <taxon>Tephritidae</taxon>
        <taxon>Bactrocera</taxon>
        <taxon>Bactrocera</taxon>
    </lineage>
</organism>
<dbReference type="EMBL" id="GDHF01007561">
    <property type="protein sequence ID" value="JAI44753.1"/>
    <property type="molecule type" value="Transcribed_RNA"/>
</dbReference>
<dbReference type="InterPro" id="IPR029056">
    <property type="entry name" value="Ribokinase-like"/>
</dbReference>
<dbReference type="GO" id="GO:0005829">
    <property type="term" value="C:cytosol"/>
    <property type="evidence" value="ECO:0007669"/>
    <property type="project" value="TreeGrafter"/>
</dbReference>
<dbReference type="EMBL" id="GDHF01014834">
    <property type="protein sequence ID" value="JAI37480.1"/>
    <property type="molecule type" value="Transcribed_RNA"/>
</dbReference>
<keyword evidence="12" id="KW-0812">Transmembrane</keyword>
<keyword evidence="9" id="KW-0067">ATP-binding</keyword>
<evidence type="ECO:0000256" key="8">
    <source>
        <dbReference type="ARBA" id="ARBA00022777"/>
    </source>
</evidence>
<evidence type="ECO:0000256" key="5">
    <source>
        <dbReference type="ARBA" id="ARBA00022679"/>
    </source>
</evidence>
<keyword evidence="7" id="KW-0547">Nucleotide-binding</keyword>
<dbReference type="GO" id="GO:0006144">
    <property type="term" value="P:purine nucleobase metabolic process"/>
    <property type="evidence" value="ECO:0007669"/>
    <property type="project" value="TreeGrafter"/>
</dbReference>
<keyword evidence="5" id="KW-0808">Transferase</keyword>
<dbReference type="EC" id="2.7.1.20" evidence="4"/>
<evidence type="ECO:0000259" key="13">
    <source>
        <dbReference type="Pfam" id="PF00294"/>
    </source>
</evidence>
<reference evidence="15" key="1">
    <citation type="submission" date="2015-06" db="EMBL/GenBank/DDBJ databases">
        <authorList>
            <person name="Hoefler B.C."/>
            <person name="Straight P.D."/>
        </authorList>
    </citation>
    <scope>NUCLEOTIDE SEQUENCE</scope>
</reference>
<dbReference type="GO" id="GO:0005634">
    <property type="term" value="C:nucleus"/>
    <property type="evidence" value="ECO:0007669"/>
    <property type="project" value="TreeGrafter"/>
</dbReference>
<feature type="domain" description="Carbohydrate kinase PfkB" evidence="13">
    <location>
        <begin position="92"/>
        <end position="401"/>
    </location>
</feature>
<evidence type="ECO:0000256" key="6">
    <source>
        <dbReference type="ARBA" id="ARBA00022726"/>
    </source>
</evidence>
<dbReference type="InterPro" id="IPR001805">
    <property type="entry name" value="Adenokinase"/>
</dbReference>
<dbReference type="PRINTS" id="PR00989">
    <property type="entry name" value="ADENOKINASE"/>
</dbReference>
<name>A0A0K8W0U2_BACLA</name>
<evidence type="ECO:0000256" key="7">
    <source>
        <dbReference type="ARBA" id="ARBA00022741"/>
    </source>
</evidence>
<comment type="pathway">
    <text evidence="2">Purine metabolism; AMP biosynthesis via salvage pathway; AMP from adenosine: step 1/1.</text>
</comment>
<dbReference type="AlphaFoldDB" id="A0A0K8W0U2"/>
<dbReference type="InterPro" id="IPR011611">
    <property type="entry name" value="PfkB_dom"/>
</dbReference>
<dbReference type="FunFam" id="3.30.1110.10:FF:000001">
    <property type="entry name" value="Adenosine kinase a"/>
    <property type="match status" value="1"/>
</dbReference>
<evidence type="ECO:0000256" key="1">
    <source>
        <dbReference type="ARBA" id="ARBA00001946"/>
    </source>
</evidence>
<dbReference type="UniPathway" id="UPA00588">
    <property type="reaction ID" value="UER00659"/>
</dbReference>
<evidence type="ECO:0000256" key="3">
    <source>
        <dbReference type="ARBA" id="ARBA00010688"/>
    </source>
</evidence>
<dbReference type="PANTHER" id="PTHR45769">
    <property type="entry name" value="ADENOSINE KINASE"/>
    <property type="match status" value="1"/>
</dbReference>
<keyword evidence="8 15" id="KW-0418">Kinase</keyword>
<feature type="active site" description="Proton acceptor" evidence="11">
    <location>
        <position position="362"/>
    </location>
</feature>
<comment type="similarity">
    <text evidence="3">Belongs to the carbohydrate kinase PfkB family.</text>
</comment>
<keyword evidence="12" id="KW-1133">Transmembrane helix</keyword>
<dbReference type="OrthoDB" id="432447at2759"/>
<proteinExistence type="inferred from homology"/>
<dbReference type="GO" id="GO:0005524">
    <property type="term" value="F:ATP binding"/>
    <property type="evidence" value="ECO:0007669"/>
    <property type="project" value="UniProtKB-KW"/>
</dbReference>
<evidence type="ECO:0000256" key="10">
    <source>
        <dbReference type="ARBA" id="ARBA00022842"/>
    </source>
</evidence>
<dbReference type="Gene3D" id="3.30.1110.10">
    <property type="match status" value="1"/>
</dbReference>